<feature type="transmembrane region" description="Helical" evidence="6">
    <location>
        <begin position="144"/>
        <end position="170"/>
    </location>
</feature>
<feature type="transmembrane region" description="Helical" evidence="6">
    <location>
        <begin position="248"/>
        <end position="268"/>
    </location>
</feature>
<keyword evidence="3 6" id="KW-1133">Transmembrane helix</keyword>
<dbReference type="PROSITE" id="PS50850">
    <property type="entry name" value="MFS"/>
    <property type="match status" value="1"/>
</dbReference>
<evidence type="ECO:0000256" key="3">
    <source>
        <dbReference type="ARBA" id="ARBA00022989"/>
    </source>
</evidence>
<evidence type="ECO:0000256" key="4">
    <source>
        <dbReference type="ARBA" id="ARBA00023136"/>
    </source>
</evidence>
<evidence type="ECO:0000256" key="6">
    <source>
        <dbReference type="SAM" id="Phobius"/>
    </source>
</evidence>
<feature type="compositionally biased region" description="Polar residues" evidence="5">
    <location>
        <begin position="231"/>
        <end position="242"/>
    </location>
</feature>
<accession>A0A2A9E7N7</accession>
<feature type="transmembrane region" description="Helical" evidence="6">
    <location>
        <begin position="53"/>
        <end position="70"/>
    </location>
</feature>
<keyword evidence="9" id="KW-1185">Reference proteome</keyword>
<feature type="transmembrane region" description="Helical" evidence="6">
    <location>
        <begin position="82"/>
        <end position="100"/>
    </location>
</feature>
<feature type="transmembrane region" description="Helical" evidence="6">
    <location>
        <begin position="280"/>
        <end position="304"/>
    </location>
</feature>
<evidence type="ECO:0000256" key="5">
    <source>
        <dbReference type="SAM" id="MobiDB-lite"/>
    </source>
</evidence>
<dbReference type="EMBL" id="PDJG01000001">
    <property type="protein sequence ID" value="PFG34239.1"/>
    <property type="molecule type" value="Genomic_DNA"/>
</dbReference>
<feature type="region of interest" description="Disordered" evidence="5">
    <location>
        <begin position="216"/>
        <end position="242"/>
    </location>
</feature>
<dbReference type="Pfam" id="PF07690">
    <property type="entry name" value="MFS_1"/>
    <property type="match status" value="2"/>
</dbReference>
<feature type="domain" description="Major facilitator superfamily (MFS) profile" evidence="7">
    <location>
        <begin position="15"/>
        <end position="425"/>
    </location>
</feature>
<feature type="transmembrane region" description="Helical" evidence="6">
    <location>
        <begin position="106"/>
        <end position="123"/>
    </location>
</feature>
<dbReference type="InterPro" id="IPR020846">
    <property type="entry name" value="MFS_dom"/>
</dbReference>
<evidence type="ECO:0000256" key="1">
    <source>
        <dbReference type="ARBA" id="ARBA00004651"/>
    </source>
</evidence>
<keyword evidence="2 6" id="KW-0812">Transmembrane</keyword>
<protein>
    <submittedName>
        <fullName evidence="8">Sugar phosphate permease</fullName>
    </submittedName>
</protein>
<dbReference type="GO" id="GO:0022857">
    <property type="term" value="F:transmembrane transporter activity"/>
    <property type="evidence" value="ECO:0007669"/>
    <property type="project" value="InterPro"/>
</dbReference>
<comment type="caution">
    <text evidence="8">The sequence shown here is derived from an EMBL/GenBank/DDBJ whole genome shotgun (WGS) entry which is preliminary data.</text>
</comment>
<evidence type="ECO:0000259" key="7">
    <source>
        <dbReference type="PROSITE" id="PS50850"/>
    </source>
</evidence>
<feature type="transmembrane region" description="Helical" evidence="6">
    <location>
        <begin position="337"/>
        <end position="363"/>
    </location>
</feature>
<feature type="transmembrane region" description="Helical" evidence="6">
    <location>
        <begin position="401"/>
        <end position="421"/>
    </location>
</feature>
<feature type="transmembrane region" description="Helical" evidence="6">
    <location>
        <begin position="176"/>
        <end position="197"/>
    </location>
</feature>
<evidence type="ECO:0000256" key="2">
    <source>
        <dbReference type="ARBA" id="ARBA00022692"/>
    </source>
</evidence>
<dbReference type="Gene3D" id="1.20.1250.20">
    <property type="entry name" value="MFS general substrate transporter like domains"/>
    <property type="match status" value="2"/>
</dbReference>
<keyword evidence="4 6" id="KW-0472">Membrane</keyword>
<dbReference type="SUPFAM" id="SSF103473">
    <property type="entry name" value="MFS general substrate transporter"/>
    <property type="match status" value="1"/>
</dbReference>
<reference evidence="8 9" key="1">
    <citation type="submission" date="2017-10" db="EMBL/GenBank/DDBJ databases">
        <title>Sequencing the genomes of 1000 actinobacteria strains.</title>
        <authorList>
            <person name="Klenk H.-P."/>
        </authorList>
    </citation>
    <scope>NUCLEOTIDE SEQUENCE [LARGE SCALE GENOMIC DNA]</scope>
    <source>
        <strain evidence="8 9">DSM 18966</strain>
    </source>
</reference>
<sequence length="469" mass="46346">MTIAADARARLYRRTLTTVVVSQVFGGAGLAAGITVGALLAEEMLGTNTVAGLPSALFTLGSAATAFMVGRVSQRSGRRAGLSAGFAAGGLGAAGVVVAAATGNVVLLFASLFVYGAGTASNLQARYAGTDLAQPWQRGTAVSIAMVSTTVGAVAGPNLVGVMGGVATAWGLPALAGPFLLSAVAFLVAGAVVFVFLRPDPLLVARAGAEAPLDLEDPLAAPGTPSAPLPGTTSAPARSTPRTINHGLAAGATVMVLTQVAMAAIMTMTPSHMRDHGHSLSAVGLVISIHVGAMFLPSVVTGVLVDRLGRIPMAIAAGVTLLVSGVLAAVAPADSMGLLLIALALLGLGWNFGLISGTALVIDSTEPETRASTQGSLDVLIALAGAGSGALSGFVMSGSSYAVLSLAGGSMAIVLVPVVLWTHRRTLREAASAKAASVENATSLANAASVENTDSLKNTDALASTNGPG</sequence>
<name>A0A2A9E7N7_9MICO</name>
<dbReference type="GO" id="GO:0005886">
    <property type="term" value="C:plasma membrane"/>
    <property type="evidence" value="ECO:0007669"/>
    <property type="project" value="UniProtKB-SubCell"/>
</dbReference>
<dbReference type="RefSeq" id="WP_245862437.1">
    <property type="nucleotide sequence ID" value="NZ_PDJG01000001.1"/>
</dbReference>
<feature type="transmembrane region" description="Helical" evidence="6">
    <location>
        <begin position="375"/>
        <end position="395"/>
    </location>
</feature>
<dbReference type="PANTHER" id="PTHR23534:SF1">
    <property type="entry name" value="MAJOR FACILITATOR SUPERFAMILY PROTEIN"/>
    <property type="match status" value="1"/>
</dbReference>
<dbReference type="Proteomes" id="UP000225548">
    <property type="component" value="Unassembled WGS sequence"/>
</dbReference>
<feature type="transmembrane region" description="Helical" evidence="6">
    <location>
        <begin position="311"/>
        <end position="331"/>
    </location>
</feature>
<evidence type="ECO:0000313" key="8">
    <source>
        <dbReference type="EMBL" id="PFG34239.1"/>
    </source>
</evidence>
<proteinExistence type="predicted"/>
<comment type="subcellular location">
    <subcellularLocation>
        <location evidence="1">Cell membrane</location>
        <topology evidence="1">Multi-pass membrane protein</topology>
    </subcellularLocation>
</comment>
<dbReference type="AlphaFoldDB" id="A0A2A9E7N7"/>
<dbReference type="InterPro" id="IPR011701">
    <property type="entry name" value="MFS"/>
</dbReference>
<organism evidence="8 9">
    <name type="scientific">Sanguibacter antarcticus</name>
    <dbReference type="NCBI Taxonomy" id="372484"/>
    <lineage>
        <taxon>Bacteria</taxon>
        <taxon>Bacillati</taxon>
        <taxon>Actinomycetota</taxon>
        <taxon>Actinomycetes</taxon>
        <taxon>Micrococcales</taxon>
        <taxon>Sanguibacteraceae</taxon>
        <taxon>Sanguibacter</taxon>
    </lineage>
</organism>
<feature type="transmembrane region" description="Helical" evidence="6">
    <location>
        <begin position="20"/>
        <end position="41"/>
    </location>
</feature>
<dbReference type="InterPro" id="IPR036259">
    <property type="entry name" value="MFS_trans_sf"/>
</dbReference>
<gene>
    <name evidence="8" type="ORF">ATL42_2145</name>
</gene>
<dbReference type="PANTHER" id="PTHR23534">
    <property type="entry name" value="MFS PERMEASE"/>
    <property type="match status" value="1"/>
</dbReference>
<evidence type="ECO:0000313" key="9">
    <source>
        <dbReference type="Proteomes" id="UP000225548"/>
    </source>
</evidence>